<dbReference type="OrthoDB" id="5426988at2759"/>
<reference evidence="1" key="1">
    <citation type="submission" date="2021-10" db="EMBL/GenBank/DDBJ databases">
        <authorList>
            <person name="Piombo E."/>
        </authorList>
    </citation>
    <scope>NUCLEOTIDE SEQUENCE</scope>
</reference>
<evidence type="ECO:0000313" key="2">
    <source>
        <dbReference type="Proteomes" id="UP000754883"/>
    </source>
</evidence>
<protein>
    <submittedName>
        <fullName evidence="1">Uncharacterized protein</fullName>
    </submittedName>
</protein>
<name>A0A9N9UB29_9HYPO</name>
<dbReference type="InterPro" id="IPR025213">
    <property type="entry name" value="Sim4_Fta2"/>
</dbReference>
<dbReference type="Pfam" id="PF13095">
    <property type="entry name" value="FTA2"/>
    <property type="match status" value="1"/>
</dbReference>
<proteinExistence type="predicted"/>
<dbReference type="InterPro" id="IPR027417">
    <property type="entry name" value="P-loop_NTPase"/>
</dbReference>
<sequence length="432" mass="49383">MPTKQNPPPIPKELPPCDGPKLNLFEHHDSEIEWIERLGCKGESSREGYVFRVKINNVEYALKVFKFHDPMQNEWWWGTHVDDLTPQIAAYYEDPFYNECRAYGRIRKPLRGKRKLSDAAVACHGFLFLSDRDRQYLEDNEYDLLSSIVDPSYQETTIEGFRIRAIVKDLASEDHGVTGDNLGKVLNRIVALNQHQIVTRDVRLDNIRDGKMVDFGNSFTLPHIIMQSELVRHAEHEFNMAWDRWMFDEMVRKLTIARKLVTLLEPFKGKLVHNHLLIDPAGAILPRSSPDYQPLRCAIRAAVFDALAVSHDTFDSVFVFTDFQSDDEVGSAVMGEYRAMAARRGCTFVPITLTCSKEENLRRLVSSERSAHGKLTDTELVARLRDNAVTHQSPGDPFQLELDLTELDAEAAARMVHQHILDVCVELGKEGH</sequence>
<dbReference type="Proteomes" id="UP000754883">
    <property type="component" value="Unassembled WGS sequence"/>
</dbReference>
<gene>
    <name evidence="1" type="ORF">CBYS24578_00007890</name>
</gene>
<dbReference type="EMBL" id="CABFNO020001405">
    <property type="protein sequence ID" value="CAG9986693.1"/>
    <property type="molecule type" value="Genomic_DNA"/>
</dbReference>
<organism evidence="1 2">
    <name type="scientific">Clonostachys byssicola</name>
    <dbReference type="NCBI Taxonomy" id="160290"/>
    <lineage>
        <taxon>Eukaryota</taxon>
        <taxon>Fungi</taxon>
        <taxon>Dikarya</taxon>
        <taxon>Ascomycota</taxon>
        <taxon>Pezizomycotina</taxon>
        <taxon>Sordariomycetes</taxon>
        <taxon>Hypocreomycetidae</taxon>
        <taxon>Hypocreales</taxon>
        <taxon>Bionectriaceae</taxon>
        <taxon>Clonostachys</taxon>
    </lineage>
</organism>
<dbReference type="Gene3D" id="3.40.50.300">
    <property type="entry name" value="P-loop containing nucleotide triphosphate hydrolases"/>
    <property type="match status" value="1"/>
</dbReference>
<accession>A0A9N9UB29</accession>
<evidence type="ECO:0000313" key="1">
    <source>
        <dbReference type="EMBL" id="CAG9986693.1"/>
    </source>
</evidence>
<dbReference type="AlphaFoldDB" id="A0A9N9UB29"/>
<keyword evidence="2" id="KW-1185">Reference proteome</keyword>
<comment type="caution">
    <text evidence="1">The sequence shown here is derived from an EMBL/GenBank/DDBJ whole genome shotgun (WGS) entry which is preliminary data.</text>
</comment>